<protein>
    <recommendedName>
        <fullName evidence="1">ZW10 C-terminal helical domain-containing protein</fullName>
    </recommendedName>
</protein>
<evidence type="ECO:0000313" key="2">
    <source>
        <dbReference type="EMBL" id="CAD9038215.1"/>
    </source>
</evidence>
<evidence type="ECO:0000259" key="1">
    <source>
        <dbReference type="Pfam" id="PF22766"/>
    </source>
</evidence>
<dbReference type="InterPro" id="IPR055148">
    <property type="entry name" value="ZW10_C_2"/>
</dbReference>
<dbReference type="InterPro" id="IPR046362">
    <property type="entry name" value="Zw10/DSL1_C_sf"/>
</dbReference>
<dbReference type="GO" id="GO:0006888">
    <property type="term" value="P:endoplasmic reticulum to Golgi vesicle-mediated transport"/>
    <property type="evidence" value="ECO:0007669"/>
    <property type="project" value="TreeGrafter"/>
</dbReference>
<proteinExistence type="predicted"/>
<dbReference type="GO" id="GO:0005737">
    <property type="term" value="C:cytoplasm"/>
    <property type="evidence" value="ECO:0007669"/>
    <property type="project" value="GOC"/>
</dbReference>
<dbReference type="PANTHER" id="PTHR12205">
    <property type="entry name" value="CENTROMERE/KINETOCHORE PROTEIN ZW10"/>
    <property type="match status" value="1"/>
</dbReference>
<dbReference type="GO" id="GO:0007094">
    <property type="term" value="P:mitotic spindle assembly checkpoint signaling"/>
    <property type="evidence" value="ECO:0007669"/>
    <property type="project" value="TreeGrafter"/>
</dbReference>
<gene>
    <name evidence="2" type="ORF">EGYM00392_LOCUS49377</name>
</gene>
<dbReference type="Gene3D" id="1.10.357.150">
    <property type="match status" value="1"/>
</dbReference>
<dbReference type="PANTHER" id="PTHR12205:SF0">
    <property type="entry name" value="CENTROMERE_KINETOCHORE PROTEIN ZW10 HOMOLOG"/>
    <property type="match status" value="1"/>
</dbReference>
<dbReference type="AlphaFoldDB" id="A0A7S1JC64"/>
<sequence>MRPALGHTVHTAVVAVTHEVLRLQSIRPEEGQQLLDILDPLLLCEQWFMDFSVPVPTQADRQLLAQERLQRFVPGFTRFKSIVSLLSLSMSNVMAQWKGGLLQHFTTEELKGLLVALFPDSPQRRTSLKQLEQS</sequence>
<reference evidence="2" key="1">
    <citation type="submission" date="2021-01" db="EMBL/GenBank/DDBJ databases">
        <authorList>
            <person name="Corre E."/>
            <person name="Pelletier E."/>
            <person name="Niang G."/>
            <person name="Scheremetjew M."/>
            <person name="Finn R."/>
            <person name="Kale V."/>
            <person name="Holt S."/>
            <person name="Cochrane G."/>
            <person name="Meng A."/>
            <person name="Brown T."/>
            <person name="Cohen L."/>
        </authorList>
    </citation>
    <scope>NUCLEOTIDE SEQUENCE</scope>
    <source>
        <strain evidence="2">NIES-381</strain>
    </source>
</reference>
<accession>A0A7S1JC64</accession>
<dbReference type="EMBL" id="HBGA01133327">
    <property type="protein sequence ID" value="CAD9038215.1"/>
    <property type="molecule type" value="Transcribed_RNA"/>
</dbReference>
<dbReference type="GO" id="GO:1990423">
    <property type="term" value="C:RZZ complex"/>
    <property type="evidence" value="ECO:0007669"/>
    <property type="project" value="TreeGrafter"/>
</dbReference>
<feature type="domain" description="ZW10 C-terminal helical" evidence="1">
    <location>
        <begin position="4"/>
        <end position="130"/>
    </location>
</feature>
<organism evidence="2">
    <name type="scientific">Eutreptiella gymnastica</name>
    <dbReference type="NCBI Taxonomy" id="73025"/>
    <lineage>
        <taxon>Eukaryota</taxon>
        <taxon>Discoba</taxon>
        <taxon>Euglenozoa</taxon>
        <taxon>Euglenida</taxon>
        <taxon>Spirocuta</taxon>
        <taxon>Euglenophyceae</taxon>
        <taxon>Eutreptiales</taxon>
        <taxon>Eutreptiaceae</taxon>
        <taxon>Eutreptiella</taxon>
    </lineage>
</organism>
<dbReference type="Pfam" id="PF22766">
    <property type="entry name" value="ZW10_C2"/>
    <property type="match status" value="1"/>
</dbReference>
<name>A0A7S1JC64_9EUGL</name>